<sequence>MISTSSRLLHLLSLLSSRPSWTAGELARRMSITERTVRRDIARLRELGYDVTSDPGRWGGYRLSDGGKQVPLVLDDEESLAVSVALREAAQTGVIGDDQAALSAFLKLRQLLPARVASRLGAMDDVFEHTTRVCGQPLSPGMLAGLARVCRRCERIELAYRNMRGVDSVREVDPYRLVFTGNRWYLVARDVARDTWRTFRADRVVEARPTGRAVSFDDPPDAARFVAEMLTSDYPLYATVRLPLPLADAMRLVPPTAGVHRVDGPDSTIVEVGGQDTESLAIYLVRLGTPLTVLAPGSVREEVRRRALALADSNTVAGAADSPPRPDR</sequence>
<dbReference type="GO" id="GO:0003700">
    <property type="term" value="F:DNA-binding transcription factor activity"/>
    <property type="evidence" value="ECO:0007669"/>
    <property type="project" value="InterPro"/>
</dbReference>
<dbReference type="Proteomes" id="UP000549616">
    <property type="component" value="Unassembled WGS sequence"/>
</dbReference>
<reference evidence="5 6" key="1">
    <citation type="submission" date="2020-07" db="EMBL/GenBank/DDBJ databases">
        <title>Sequencing the genomes of 1000 actinobacteria strains.</title>
        <authorList>
            <person name="Klenk H.-P."/>
        </authorList>
    </citation>
    <scope>NUCLEOTIDE SEQUENCE [LARGE SCALE GENOMIC DNA]</scope>
    <source>
        <strain evidence="5 6">DSM 104006</strain>
    </source>
</reference>
<dbReference type="InterPro" id="IPR036388">
    <property type="entry name" value="WH-like_DNA-bd_sf"/>
</dbReference>
<dbReference type="RefSeq" id="WP_179776165.1">
    <property type="nucleotide sequence ID" value="NZ_JACCFK010000002.1"/>
</dbReference>
<dbReference type="PROSITE" id="PS52050">
    <property type="entry name" value="WYL"/>
    <property type="match status" value="1"/>
</dbReference>
<dbReference type="Pfam" id="PF13280">
    <property type="entry name" value="WYL"/>
    <property type="match status" value="1"/>
</dbReference>
<dbReference type="InterPro" id="IPR036390">
    <property type="entry name" value="WH_DNA-bd_sf"/>
</dbReference>
<dbReference type="GO" id="GO:0003677">
    <property type="term" value="F:DNA binding"/>
    <property type="evidence" value="ECO:0007669"/>
    <property type="project" value="UniProtKB-KW"/>
</dbReference>
<dbReference type="PANTHER" id="PTHR34580:SF3">
    <property type="entry name" value="PROTEIN PAFB"/>
    <property type="match status" value="1"/>
</dbReference>
<feature type="domain" description="HTH deoR-type" evidence="4">
    <location>
        <begin position="4"/>
        <end position="70"/>
    </location>
</feature>
<evidence type="ECO:0000313" key="6">
    <source>
        <dbReference type="Proteomes" id="UP000549616"/>
    </source>
</evidence>
<dbReference type="PROSITE" id="PS00894">
    <property type="entry name" value="HTH_DEOR_1"/>
    <property type="match status" value="1"/>
</dbReference>
<dbReference type="EMBL" id="JACCFK010000002">
    <property type="protein sequence ID" value="NYI91839.1"/>
    <property type="molecule type" value="Genomic_DNA"/>
</dbReference>
<dbReference type="PROSITE" id="PS51000">
    <property type="entry name" value="HTH_DEOR_2"/>
    <property type="match status" value="1"/>
</dbReference>
<accession>A0A853B9N6</accession>
<dbReference type="InterPro" id="IPR026881">
    <property type="entry name" value="WYL_dom"/>
</dbReference>
<gene>
    <name evidence="5" type="ORF">HNR02_005214</name>
</gene>
<keyword evidence="6" id="KW-1185">Reference proteome</keyword>
<dbReference type="InterPro" id="IPR051534">
    <property type="entry name" value="CBASS_pafABC_assoc_protein"/>
</dbReference>
<dbReference type="PIRSF" id="PIRSF016838">
    <property type="entry name" value="PafC"/>
    <property type="match status" value="1"/>
</dbReference>
<dbReference type="InterPro" id="IPR013196">
    <property type="entry name" value="HTH_11"/>
</dbReference>
<evidence type="ECO:0000259" key="4">
    <source>
        <dbReference type="PROSITE" id="PS51000"/>
    </source>
</evidence>
<keyword evidence="1" id="KW-0805">Transcription regulation</keyword>
<evidence type="ECO:0000313" key="5">
    <source>
        <dbReference type="EMBL" id="NYI91839.1"/>
    </source>
</evidence>
<dbReference type="InterPro" id="IPR057727">
    <property type="entry name" value="WCX_dom"/>
</dbReference>
<dbReference type="SUPFAM" id="SSF46785">
    <property type="entry name" value="Winged helix' DNA-binding domain"/>
    <property type="match status" value="1"/>
</dbReference>
<dbReference type="PANTHER" id="PTHR34580">
    <property type="match status" value="1"/>
</dbReference>
<dbReference type="Gene3D" id="1.10.10.10">
    <property type="entry name" value="Winged helix-like DNA-binding domain superfamily/Winged helix DNA-binding domain"/>
    <property type="match status" value="1"/>
</dbReference>
<dbReference type="InterPro" id="IPR001034">
    <property type="entry name" value="DeoR_HTH"/>
</dbReference>
<dbReference type="InterPro" id="IPR018356">
    <property type="entry name" value="Tscrpt_reg_HTH_DeoR_CS"/>
</dbReference>
<comment type="caution">
    <text evidence="5">The sequence shown here is derived from an EMBL/GenBank/DDBJ whole genome shotgun (WGS) entry which is preliminary data.</text>
</comment>
<keyword evidence="3" id="KW-0804">Transcription</keyword>
<dbReference type="Pfam" id="PF08279">
    <property type="entry name" value="HTH_11"/>
    <property type="match status" value="1"/>
</dbReference>
<dbReference type="Pfam" id="PF25583">
    <property type="entry name" value="WCX"/>
    <property type="match status" value="1"/>
</dbReference>
<evidence type="ECO:0000256" key="3">
    <source>
        <dbReference type="ARBA" id="ARBA00023163"/>
    </source>
</evidence>
<dbReference type="AlphaFoldDB" id="A0A853B9N6"/>
<evidence type="ECO:0000256" key="1">
    <source>
        <dbReference type="ARBA" id="ARBA00023015"/>
    </source>
</evidence>
<proteinExistence type="predicted"/>
<evidence type="ECO:0000256" key="2">
    <source>
        <dbReference type="ARBA" id="ARBA00023125"/>
    </source>
</evidence>
<dbReference type="InterPro" id="IPR028349">
    <property type="entry name" value="PafC-like"/>
</dbReference>
<name>A0A853B9N6_9PSEU</name>
<organism evidence="5 6">
    <name type="scientific">Amycolatopsis endophytica</name>
    <dbReference type="NCBI Taxonomy" id="860233"/>
    <lineage>
        <taxon>Bacteria</taxon>
        <taxon>Bacillati</taxon>
        <taxon>Actinomycetota</taxon>
        <taxon>Actinomycetes</taxon>
        <taxon>Pseudonocardiales</taxon>
        <taxon>Pseudonocardiaceae</taxon>
        <taxon>Amycolatopsis</taxon>
    </lineage>
</organism>
<protein>
    <submittedName>
        <fullName evidence="5">Putative DNA-binding transcriptional regulator YafY</fullName>
    </submittedName>
</protein>
<keyword evidence="2 5" id="KW-0238">DNA-binding</keyword>